<keyword evidence="1" id="KW-1133">Transmembrane helix</keyword>
<organism evidence="2 3">
    <name type="scientific">Nephila pilipes</name>
    <name type="common">Giant wood spider</name>
    <name type="synonym">Nephila maculata</name>
    <dbReference type="NCBI Taxonomy" id="299642"/>
    <lineage>
        <taxon>Eukaryota</taxon>
        <taxon>Metazoa</taxon>
        <taxon>Ecdysozoa</taxon>
        <taxon>Arthropoda</taxon>
        <taxon>Chelicerata</taxon>
        <taxon>Arachnida</taxon>
        <taxon>Araneae</taxon>
        <taxon>Araneomorphae</taxon>
        <taxon>Entelegynae</taxon>
        <taxon>Araneoidea</taxon>
        <taxon>Nephilidae</taxon>
        <taxon>Nephila</taxon>
    </lineage>
</organism>
<accession>A0A8X6TLR9</accession>
<evidence type="ECO:0000313" key="3">
    <source>
        <dbReference type="Proteomes" id="UP000887013"/>
    </source>
</evidence>
<dbReference type="Proteomes" id="UP000887013">
    <property type="component" value="Unassembled WGS sequence"/>
</dbReference>
<keyword evidence="1" id="KW-0472">Membrane</keyword>
<gene>
    <name evidence="2" type="primary">AVEN_193650_1</name>
    <name evidence="2" type="ORF">NPIL_426591</name>
</gene>
<dbReference type="AlphaFoldDB" id="A0A8X6TLR9"/>
<comment type="caution">
    <text evidence="2">The sequence shown here is derived from an EMBL/GenBank/DDBJ whole genome shotgun (WGS) entry which is preliminary data.</text>
</comment>
<keyword evidence="3" id="KW-1185">Reference proteome</keyword>
<keyword evidence="1" id="KW-0812">Transmembrane</keyword>
<feature type="transmembrane region" description="Helical" evidence="1">
    <location>
        <begin position="190"/>
        <end position="210"/>
    </location>
</feature>
<evidence type="ECO:0000256" key="1">
    <source>
        <dbReference type="SAM" id="Phobius"/>
    </source>
</evidence>
<proteinExistence type="predicted"/>
<reference evidence="2" key="1">
    <citation type="submission" date="2020-08" db="EMBL/GenBank/DDBJ databases">
        <title>Multicomponent nature underlies the extraordinary mechanical properties of spider dragline silk.</title>
        <authorList>
            <person name="Kono N."/>
            <person name="Nakamura H."/>
            <person name="Mori M."/>
            <person name="Yoshida Y."/>
            <person name="Ohtoshi R."/>
            <person name="Malay A.D."/>
            <person name="Moran D.A.P."/>
            <person name="Tomita M."/>
            <person name="Numata K."/>
            <person name="Arakawa K."/>
        </authorList>
    </citation>
    <scope>NUCLEOTIDE SEQUENCE</scope>
</reference>
<sequence length="236" mass="26799">MKKVQLSNHCGKFNPFSAINKIMFICGLDITSFEKIQNVKATRLKLMYQKLASVFWVIYIIYIIGSIITADILTTTLQSVNGKIARRSVDISAFLIWSVMTIRKKQISHLLHDVENLRNIKDTQIPKLWIITGVIVIIVVPFAAWMSITIPFHVEFECKILVKHHSFGFDLVKKGNNCSALLILIFFRQFFVYTLRTAVSVLYVIICCSLRNALNTNSELGAKVVADPNAKVDYAI</sequence>
<dbReference type="EMBL" id="BMAW01059498">
    <property type="protein sequence ID" value="GFT21440.1"/>
    <property type="molecule type" value="Genomic_DNA"/>
</dbReference>
<feature type="transmembrane region" description="Helical" evidence="1">
    <location>
        <begin position="84"/>
        <end position="102"/>
    </location>
</feature>
<feature type="transmembrane region" description="Helical" evidence="1">
    <location>
        <begin position="128"/>
        <end position="148"/>
    </location>
</feature>
<protein>
    <submittedName>
        <fullName evidence="2">Uncharacterized protein</fullName>
    </submittedName>
</protein>
<evidence type="ECO:0000313" key="2">
    <source>
        <dbReference type="EMBL" id="GFT21440.1"/>
    </source>
</evidence>
<name>A0A8X6TLR9_NEPPI</name>
<feature type="transmembrane region" description="Helical" evidence="1">
    <location>
        <begin position="51"/>
        <end position="72"/>
    </location>
</feature>